<proteinExistence type="predicted"/>
<dbReference type="STRING" id="1095629.A0A0C9Y5L9"/>
<organism evidence="2 3">
    <name type="scientific">Laccaria amethystina LaAM-08-1</name>
    <dbReference type="NCBI Taxonomy" id="1095629"/>
    <lineage>
        <taxon>Eukaryota</taxon>
        <taxon>Fungi</taxon>
        <taxon>Dikarya</taxon>
        <taxon>Basidiomycota</taxon>
        <taxon>Agaricomycotina</taxon>
        <taxon>Agaricomycetes</taxon>
        <taxon>Agaricomycetidae</taxon>
        <taxon>Agaricales</taxon>
        <taxon>Agaricineae</taxon>
        <taxon>Hydnangiaceae</taxon>
        <taxon>Laccaria</taxon>
    </lineage>
</organism>
<accession>A0A0C9Y5L9</accession>
<evidence type="ECO:0000313" key="3">
    <source>
        <dbReference type="Proteomes" id="UP000054477"/>
    </source>
</evidence>
<dbReference type="Proteomes" id="UP000054477">
    <property type="component" value="Unassembled WGS sequence"/>
</dbReference>
<reference evidence="2 3" key="1">
    <citation type="submission" date="2014-04" db="EMBL/GenBank/DDBJ databases">
        <authorList>
            <consortium name="DOE Joint Genome Institute"/>
            <person name="Kuo A."/>
            <person name="Kohler A."/>
            <person name="Nagy L.G."/>
            <person name="Floudas D."/>
            <person name="Copeland A."/>
            <person name="Barry K.W."/>
            <person name="Cichocki N."/>
            <person name="Veneault-Fourrey C."/>
            <person name="LaButti K."/>
            <person name="Lindquist E.A."/>
            <person name="Lipzen A."/>
            <person name="Lundell T."/>
            <person name="Morin E."/>
            <person name="Murat C."/>
            <person name="Sun H."/>
            <person name="Tunlid A."/>
            <person name="Henrissat B."/>
            <person name="Grigoriev I.V."/>
            <person name="Hibbett D.S."/>
            <person name="Martin F."/>
            <person name="Nordberg H.P."/>
            <person name="Cantor M.N."/>
            <person name="Hua S.X."/>
        </authorList>
    </citation>
    <scope>NUCLEOTIDE SEQUENCE [LARGE SCALE GENOMIC DNA]</scope>
    <source>
        <strain evidence="2 3">LaAM-08-1</strain>
    </source>
</reference>
<dbReference type="HOGENOM" id="CLU_119662_0_0_1"/>
<dbReference type="AlphaFoldDB" id="A0A0C9Y5L9"/>
<keyword evidence="3" id="KW-1185">Reference proteome</keyword>
<sequence length="115" mass="13243">MFSSPYLPHAIYAIALTSISIHLVNQRRTSEEDKSRVNAQISILESVRDQLRSDKPLSNDELARLKKLASAPLPEEEKPHIRWSDIFMGRKPVVGKESDVSEWDKRDMETLKKEL</sequence>
<evidence type="ECO:0000313" key="2">
    <source>
        <dbReference type="EMBL" id="KIK03348.1"/>
    </source>
</evidence>
<evidence type="ECO:0000256" key="1">
    <source>
        <dbReference type="SAM" id="Phobius"/>
    </source>
</evidence>
<keyword evidence="1" id="KW-1133">Transmembrane helix</keyword>
<reference evidence="3" key="2">
    <citation type="submission" date="2015-01" db="EMBL/GenBank/DDBJ databases">
        <title>Evolutionary Origins and Diversification of the Mycorrhizal Mutualists.</title>
        <authorList>
            <consortium name="DOE Joint Genome Institute"/>
            <consortium name="Mycorrhizal Genomics Consortium"/>
            <person name="Kohler A."/>
            <person name="Kuo A."/>
            <person name="Nagy L.G."/>
            <person name="Floudas D."/>
            <person name="Copeland A."/>
            <person name="Barry K.W."/>
            <person name="Cichocki N."/>
            <person name="Veneault-Fourrey C."/>
            <person name="LaButti K."/>
            <person name="Lindquist E.A."/>
            <person name="Lipzen A."/>
            <person name="Lundell T."/>
            <person name="Morin E."/>
            <person name="Murat C."/>
            <person name="Riley R."/>
            <person name="Ohm R."/>
            <person name="Sun H."/>
            <person name="Tunlid A."/>
            <person name="Henrissat B."/>
            <person name="Grigoriev I.V."/>
            <person name="Hibbett D.S."/>
            <person name="Martin F."/>
        </authorList>
    </citation>
    <scope>NUCLEOTIDE SEQUENCE [LARGE SCALE GENOMIC DNA]</scope>
    <source>
        <strain evidence="3">LaAM-08-1</strain>
    </source>
</reference>
<dbReference type="EMBL" id="KN838581">
    <property type="protein sequence ID" value="KIK03348.1"/>
    <property type="molecule type" value="Genomic_DNA"/>
</dbReference>
<name>A0A0C9Y5L9_9AGAR</name>
<keyword evidence="1" id="KW-0472">Membrane</keyword>
<keyword evidence="1" id="KW-0812">Transmembrane</keyword>
<gene>
    <name evidence="2" type="ORF">K443DRAFT_131425</name>
</gene>
<feature type="transmembrane region" description="Helical" evidence="1">
    <location>
        <begin position="6"/>
        <end position="24"/>
    </location>
</feature>
<dbReference type="OrthoDB" id="2596179at2759"/>
<protein>
    <submittedName>
        <fullName evidence="2">Uncharacterized protein</fullName>
    </submittedName>
</protein>